<evidence type="ECO:0000313" key="2">
    <source>
        <dbReference type="Proteomes" id="UP000198931"/>
    </source>
</evidence>
<organism evidence="1 2">
    <name type="scientific">Halpernia frigidisoli</name>
    <dbReference type="NCBI Taxonomy" id="1125876"/>
    <lineage>
        <taxon>Bacteria</taxon>
        <taxon>Pseudomonadati</taxon>
        <taxon>Bacteroidota</taxon>
        <taxon>Flavobacteriia</taxon>
        <taxon>Flavobacteriales</taxon>
        <taxon>Weeksellaceae</taxon>
        <taxon>Chryseobacterium group</taxon>
        <taxon>Halpernia</taxon>
    </lineage>
</organism>
<reference evidence="1 2" key="1">
    <citation type="submission" date="2016-10" db="EMBL/GenBank/DDBJ databases">
        <authorList>
            <person name="de Groot N.N."/>
        </authorList>
    </citation>
    <scope>NUCLEOTIDE SEQUENCE [LARGE SCALE GENOMIC DNA]</scope>
    <source>
        <strain evidence="1 2">DSM 26000</strain>
    </source>
</reference>
<dbReference type="RefSeq" id="WP_143093355.1">
    <property type="nucleotide sequence ID" value="NZ_FOQT01000002.1"/>
</dbReference>
<proteinExistence type="predicted"/>
<dbReference type="EMBL" id="FOQT01000002">
    <property type="protein sequence ID" value="SFI05044.1"/>
    <property type="molecule type" value="Genomic_DNA"/>
</dbReference>
<accession>A0A1I3F1E0</accession>
<dbReference type="AlphaFoldDB" id="A0A1I3F1E0"/>
<dbReference type="OrthoDB" id="1369502at2"/>
<protein>
    <submittedName>
        <fullName evidence="1">Uncharacterized protein</fullName>
    </submittedName>
</protein>
<name>A0A1I3F1E0_9FLAO</name>
<evidence type="ECO:0000313" key="1">
    <source>
        <dbReference type="EMBL" id="SFI05044.1"/>
    </source>
</evidence>
<dbReference type="STRING" id="1125876.SAMN05443292_1090"/>
<keyword evidence="2" id="KW-1185">Reference proteome</keyword>
<gene>
    <name evidence="1" type="ORF">SAMN05443292_1090</name>
</gene>
<dbReference type="Proteomes" id="UP000198931">
    <property type="component" value="Unassembled WGS sequence"/>
</dbReference>
<sequence length="143" mass="17305">MDYTLSDSFKVNFSIKYKNGDTVYFRKNFEDTSRNPYQWNENYYAILNSKQKKDFNYYLSGLKIEKYNSIYQQNFVDGVTYQFYFKTNLNEKLILVHSHDAPKELNEFSNWIYNFHKNIKLYKLKKQIEVKSENISAKPVSIH</sequence>